<keyword evidence="3 8" id="KW-0378">Hydrolase</keyword>
<dbReference type="SUPFAM" id="SSF52743">
    <property type="entry name" value="Subtilisin-like"/>
    <property type="match status" value="1"/>
</dbReference>
<dbReference type="PROSITE" id="PS51892">
    <property type="entry name" value="SUBTILASE"/>
    <property type="match status" value="1"/>
</dbReference>
<evidence type="ECO:0000256" key="10">
    <source>
        <dbReference type="SAM" id="SignalP"/>
    </source>
</evidence>
<feature type="compositionally biased region" description="Polar residues" evidence="9">
    <location>
        <begin position="160"/>
        <end position="179"/>
    </location>
</feature>
<evidence type="ECO:0000259" key="11">
    <source>
        <dbReference type="Pfam" id="PF00082"/>
    </source>
</evidence>
<evidence type="ECO:0000256" key="7">
    <source>
        <dbReference type="ARBA" id="ARBA00023619"/>
    </source>
</evidence>
<dbReference type="InterPro" id="IPR000209">
    <property type="entry name" value="Peptidase_S8/S53_dom"/>
</dbReference>
<dbReference type="PANTHER" id="PTHR43399:SF4">
    <property type="entry name" value="CELL WALL-ASSOCIATED PROTEASE"/>
    <property type="match status" value="1"/>
</dbReference>
<evidence type="ECO:0000256" key="2">
    <source>
        <dbReference type="ARBA" id="ARBA00022670"/>
    </source>
</evidence>
<evidence type="ECO:0000256" key="3">
    <source>
        <dbReference type="ARBA" id="ARBA00022801"/>
    </source>
</evidence>
<dbReference type="Proteomes" id="UP001195914">
    <property type="component" value="Unassembled WGS sequence"/>
</dbReference>
<feature type="region of interest" description="Disordered" evidence="9">
    <location>
        <begin position="28"/>
        <end position="66"/>
    </location>
</feature>
<evidence type="ECO:0000256" key="8">
    <source>
        <dbReference type="PROSITE-ProRule" id="PRU01240"/>
    </source>
</evidence>
<keyword evidence="13" id="KW-1185">Reference proteome</keyword>
<dbReference type="PROSITE" id="PS00136">
    <property type="entry name" value="SUBTILASE_ASP"/>
    <property type="match status" value="1"/>
</dbReference>
<comment type="similarity">
    <text evidence="1 8">Belongs to the peptidase S8 family.</text>
</comment>
<dbReference type="EC" id="3.4.21.62" evidence="7"/>
<evidence type="ECO:0000256" key="6">
    <source>
        <dbReference type="ARBA" id="ARBA00023529"/>
    </source>
</evidence>
<evidence type="ECO:0000256" key="9">
    <source>
        <dbReference type="SAM" id="MobiDB-lite"/>
    </source>
</evidence>
<dbReference type="PANTHER" id="PTHR43399">
    <property type="entry name" value="SUBTILISIN-RELATED"/>
    <property type="match status" value="1"/>
</dbReference>
<comment type="caution">
    <text evidence="12">The sequence shown here is derived from an EMBL/GenBank/DDBJ whole genome shotgun (WGS) entry which is preliminary data.</text>
</comment>
<keyword evidence="2 8" id="KW-0645">Protease</keyword>
<name>A0AAD9GJW1_BABDI</name>
<feature type="signal peptide" evidence="10">
    <location>
        <begin position="1"/>
        <end position="22"/>
    </location>
</feature>
<evidence type="ECO:0000313" key="13">
    <source>
        <dbReference type="Proteomes" id="UP001195914"/>
    </source>
</evidence>
<sequence>MVKALRTAFICIVLAVVNHALATLDQETPSLSDTTSKDNSTRTPRESPGGSAPNSRDGPNNAASGTKTHADIIARRLIVRFPYRTKPVPFDDIDLSKYNSSQDDKMGVIVKRLKSLKTYIIEVGEGNSLDEVKRLEDFLISEGGKVEKDAVAILSGISDKSNTETSASSTDAQSPTTERPPNGDVKNLFSKDQWYIELLEINRAWNQMRKMRRKPVKVCIVDTGIDYHHDALQDAIELNEMELNGIQGVDDDDNGLIDDIYGANFVDNNMDPMDLHGHGTSLAGIIAAKYKNPQDIAGINTYARLIPCKAFDSNLEGYLSDILQCIDYCLARGAMVQNHSWTHHKESDALKSAFAVAEARNVLMVVSVGNVYYQHGKRRNIDNHVVVPAMYSKYFLNVLTVSGMQVTSEATIRERVERCKLTKPDASCEPSKDLQYELYHKSQFGLSLSQLVAPAYSIHTLWKNNSKVIAEGVSMATAIVTGVASLLLSIDMKFLQLTSVSVTHYIRHNIMPLPALKNKVRWGGYVNCRATVISMVQYNRALAERHKRMKAMVLPPRKSDKVNIII</sequence>
<comment type="catalytic activity">
    <reaction evidence="6">
        <text>Hydrolysis of proteins with broad specificity for peptide bonds, and a preference for a large uncharged residue in P1. Hydrolyzes peptide amides.</text>
        <dbReference type="EC" id="3.4.21.62"/>
    </reaction>
</comment>
<feature type="active site" description="Charge relay system" evidence="8">
    <location>
        <position position="222"/>
    </location>
</feature>
<feature type="compositionally biased region" description="Basic and acidic residues" evidence="9">
    <location>
        <begin position="35"/>
        <end position="45"/>
    </location>
</feature>
<dbReference type="GO" id="GO:0006508">
    <property type="term" value="P:proteolysis"/>
    <property type="evidence" value="ECO:0007669"/>
    <property type="project" value="UniProtKB-KW"/>
</dbReference>
<feature type="region of interest" description="Disordered" evidence="9">
    <location>
        <begin position="160"/>
        <end position="186"/>
    </location>
</feature>
<dbReference type="PRINTS" id="PR00723">
    <property type="entry name" value="SUBTILISIN"/>
</dbReference>
<reference evidence="12" key="1">
    <citation type="journal article" date="2014" name="Nucleic Acids Res.">
        <title>The evolutionary dynamics of variant antigen genes in Babesia reveal a history of genomic innovation underlying host-parasite interaction.</title>
        <authorList>
            <person name="Jackson A.P."/>
            <person name="Otto T.D."/>
            <person name="Darby A."/>
            <person name="Ramaprasad A."/>
            <person name="Xia D."/>
            <person name="Echaide I.E."/>
            <person name="Farber M."/>
            <person name="Gahlot S."/>
            <person name="Gamble J."/>
            <person name="Gupta D."/>
            <person name="Gupta Y."/>
            <person name="Jackson L."/>
            <person name="Malandrin L."/>
            <person name="Malas T.B."/>
            <person name="Moussa E."/>
            <person name="Nair M."/>
            <person name="Reid A.J."/>
            <person name="Sanders M."/>
            <person name="Sharma J."/>
            <person name="Tracey A."/>
            <person name="Quail M.A."/>
            <person name="Weir W."/>
            <person name="Wastling J.M."/>
            <person name="Hall N."/>
            <person name="Willadsen P."/>
            <person name="Lingelbach K."/>
            <person name="Shiels B."/>
            <person name="Tait A."/>
            <person name="Berriman M."/>
            <person name="Allred D.R."/>
            <person name="Pain A."/>
        </authorList>
    </citation>
    <scope>NUCLEOTIDE SEQUENCE</scope>
    <source>
        <strain evidence="12">1802A</strain>
    </source>
</reference>
<evidence type="ECO:0000256" key="4">
    <source>
        <dbReference type="ARBA" id="ARBA00022825"/>
    </source>
</evidence>
<feature type="chain" id="PRO_5042050359" description="subtilisin" evidence="10">
    <location>
        <begin position="23"/>
        <end position="566"/>
    </location>
</feature>
<feature type="active site" description="Charge relay system" evidence="8">
    <location>
        <position position="278"/>
    </location>
</feature>
<dbReference type="InterPro" id="IPR023827">
    <property type="entry name" value="Peptidase_S8_Asp-AS"/>
</dbReference>
<keyword evidence="10" id="KW-0732">Signal</keyword>
<proteinExistence type="inferred from homology"/>
<dbReference type="InterPro" id="IPR036852">
    <property type="entry name" value="Peptidase_S8/S53_dom_sf"/>
</dbReference>
<dbReference type="Pfam" id="PF00082">
    <property type="entry name" value="Peptidase_S8"/>
    <property type="match status" value="1"/>
</dbReference>
<gene>
    <name evidence="12" type="ORF">X943_002065</name>
</gene>
<protein>
    <recommendedName>
        <fullName evidence="7">subtilisin</fullName>
        <ecNumber evidence="7">3.4.21.62</ecNumber>
    </recommendedName>
</protein>
<dbReference type="AlphaFoldDB" id="A0AAD9GJW1"/>
<feature type="domain" description="Peptidase S8/S53" evidence="11">
    <location>
        <begin position="214"/>
        <end position="523"/>
    </location>
</feature>
<feature type="compositionally biased region" description="Polar residues" evidence="9">
    <location>
        <begin position="52"/>
        <end position="66"/>
    </location>
</feature>
<evidence type="ECO:0000313" key="12">
    <source>
        <dbReference type="EMBL" id="KAK1939658.1"/>
    </source>
</evidence>
<dbReference type="EMBL" id="JAHBMH010000007">
    <property type="protein sequence ID" value="KAK1939658.1"/>
    <property type="molecule type" value="Genomic_DNA"/>
</dbReference>
<accession>A0AAD9GJW1</accession>
<reference evidence="12" key="2">
    <citation type="submission" date="2021-05" db="EMBL/GenBank/DDBJ databases">
        <authorList>
            <person name="Pain A."/>
        </authorList>
    </citation>
    <scope>NUCLEOTIDE SEQUENCE</scope>
    <source>
        <strain evidence="12">1802A</strain>
    </source>
</reference>
<dbReference type="GO" id="GO:0004252">
    <property type="term" value="F:serine-type endopeptidase activity"/>
    <property type="evidence" value="ECO:0007669"/>
    <property type="project" value="UniProtKB-UniRule"/>
</dbReference>
<dbReference type="InterPro" id="IPR051048">
    <property type="entry name" value="Peptidase_S8/S53_subtilisin"/>
</dbReference>
<organism evidence="12 13">
    <name type="scientific">Babesia divergens</name>
    <dbReference type="NCBI Taxonomy" id="32595"/>
    <lineage>
        <taxon>Eukaryota</taxon>
        <taxon>Sar</taxon>
        <taxon>Alveolata</taxon>
        <taxon>Apicomplexa</taxon>
        <taxon>Aconoidasida</taxon>
        <taxon>Piroplasmida</taxon>
        <taxon>Babesiidae</taxon>
        <taxon>Babesia</taxon>
    </lineage>
</organism>
<feature type="active site" description="Charge relay system" evidence="8">
    <location>
        <position position="474"/>
    </location>
</feature>
<evidence type="ECO:0000256" key="5">
    <source>
        <dbReference type="ARBA" id="ARBA00023145"/>
    </source>
</evidence>
<evidence type="ECO:0000256" key="1">
    <source>
        <dbReference type="ARBA" id="ARBA00011073"/>
    </source>
</evidence>
<dbReference type="InterPro" id="IPR015500">
    <property type="entry name" value="Peptidase_S8_subtilisin-rel"/>
</dbReference>
<dbReference type="Gene3D" id="3.40.50.200">
    <property type="entry name" value="Peptidase S8/S53 domain"/>
    <property type="match status" value="1"/>
</dbReference>
<keyword evidence="4 8" id="KW-0720">Serine protease</keyword>
<keyword evidence="5" id="KW-0865">Zymogen</keyword>